<dbReference type="EC" id="3.4.21.-" evidence="6"/>
<name>A0AAW1HA55_SAPOF</name>
<dbReference type="GO" id="GO:0070012">
    <property type="term" value="F:oligopeptidase activity"/>
    <property type="evidence" value="ECO:0007669"/>
    <property type="project" value="TreeGrafter"/>
</dbReference>
<evidence type="ECO:0000259" key="8">
    <source>
        <dbReference type="Pfam" id="PF02897"/>
    </source>
</evidence>
<keyword evidence="5 6" id="KW-0720">Serine protease</keyword>
<comment type="catalytic activity">
    <reaction evidence="1">
        <text>Hydrolysis of Pro-|-Xaa &gt;&gt; Ala-|-Xaa in oligopeptides.</text>
        <dbReference type="EC" id="3.4.21.26"/>
    </reaction>
</comment>
<feature type="domain" description="Peptidase S9 prolyl oligopeptidase catalytic" evidence="7">
    <location>
        <begin position="533"/>
        <end position="761"/>
    </location>
</feature>
<dbReference type="PRINTS" id="PR00862">
    <property type="entry name" value="PROLIGOPTASE"/>
</dbReference>
<evidence type="ECO:0000256" key="2">
    <source>
        <dbReference type="ARBA" id="ARBA00005228"/>
    </source>
</evidence>
<organism evidence="9 10">
    <name type="scientific">Saponaria officinalis</name>
    <name type="common">Common soapwort</name>
    <name type="synonym">Lychnis saponaria</name>
    <dbReference type="NCBI Taxonomy" id="3572"/>
    <lineage>
        <taxon>Eukaryota</taxon>
        <taxon>Viridiplantae</taxon>
        <taxon>Streptophyta</taxon>
        <taxon>Embryophyta</taxon>
        <taxon>Tracheophyta</taxon>
        <taxon>Spermatophyta</taxon>
        <taxon>Magnoliopsida</taxon>
        <taxon>eudicotyledons</taxon>
        <taxon>Gunneridae</taxon>
        <taxon>Pentapetalae</taxon>
        <taxon>Caryophyllales</taxon>
        <taxon>Caryophyllaceae</taxon>
        <taxon>Caryophylleae</taxon>
        <taxon>Saponaria</taxon>
    </lineage>
</organism>
<feature type="domain" description="Peptidase S9A N-terminal" evidence="8">
    <location>
        <begin position="55"/>
        <end position="469"/>
    </location>
</feature>
<dbReference type="InterPro" id="IPR023302">
    <property type="entry name" value="Pept_S9A_N"/>
</dbReference>
<dbReference type="GO" id="GO:0004252">
    <property type="term" value="F:serine-type endopeptidase activity"/>
    <property type="evidence" value="ECO:0007669"/>
    <property type="project" value="UniProtKB-UniRule"/>
</dbReference>
<dbReference type="FunFam" id="2.130.10.120:FF:000001">
    <property type="entry name" value="Prolyl endopeptidase"/>
    <property type="match status" value="1"/>
</dbReference>
<accession>A0AAW1HA55</accession>
<evidence type="ECO:0000256" key="5">
    <source>
        <dbReference type="ARBA" id="ARBA00022825"/>
    </source>
</evidence>
<dbReference type="Gene3D" id="2.130.10.120">
    <property type="entry name" value="Prolyl oligopeptidase, N-terminal domain"/>
    <property type="match status" value="1"/>
</dbReference>
<dbReference type="InterPro" id="IPR001375">
    <property type="entry name" value="Peptidase_S9_cat"/>
</dbReference>
<dbReference type="InterPro" id="IPR029058">
    <property type="entry name" value="AB_hydrolase_fold"/>
</dbReference>
<keyword evidence="10" id="KW-1185">Reference proteome</keyword>
<dbReference type="GO" id="GO:0006508">
    <property type="term" value="P:proteolysis"/>
    <property type="evidence" value="ECO:0007669"/>
    <property type="project" value="UniProtKB-KW"/>
</dbReference>
<dbReference type="Pfam" id="PF00326">
    <property type="entry name" value="Peptidase_S9"/>
    <property type="match status" value="1"/>
</dbReference>
<protein>
    <recommendedName>
        <fullName evidence="6">Prolyl endopeptidase</fullName>
        <ecNumber evidence="6">3.4.21.-</ecNumber>
    </recommendedName>
</protein>
<dbReference type="PANTHER" id="PTHR42881:SF2">
    <property type="entry name" value="PROLYL ENDOPEPTIDASE"/>
    <property type="match status" value="1"/>
</dbReference>
<dbReference type="InterPro" id="IPR051167">
    <property type="entry name" value="Prolyl_oligopep/macrocyclase"/>
</dbReference>
<comment type="similarity">
    <text evidence="2 6">Belongs to the peptidase S9A family.</text>
</comment>
<gene>
    <name evidence="9" type="ORF">RND81_12G133300</name>
</gene>
<dbReference type="PANTHER" id="PTHR42881">
    <property type="entry name" value="PROLYL ENDOPEPTIDASE"/>
    <property type="match status" value="1"/>
</dbReference>
<dbReference type="AlphaFoldDB" id="A0AAW1HA55"/>
<evidence type="ECO:0000259" key="7">
    <source>
        <dbReference type="Pfam" id="PF00326"/>
    </source>
</evidence>
<keyword evidence="4 6" id="KW-0378">Hydrolase</keyword>
<dbReference type="InterPro" id="IPR002470">
    <property type="entry name" value="Peptidase_S9A"/>
</dbReference>
<evidence type="ECO:0000256" key="4">
    <source>
        <dbReference type="ARBA" id="ARBA00022801"/>
    </source>
</evidence>
<proteinExistence type="inferred from homology"/>
<dbReference type="Proteomes" id="UP001443914">
    <property type="component" value="Unassembled WGS sequence"/>
</dbReference>
<keyword evidence="3 6" id="KW-0645">Protease</keyword>
<evidence type="ECO:0000256" key="6">
    <source>
        <dbReference type="RuleBase" id="RU368024"/>
    </source>
</evidence>
<evidence type="ECO:0000313" key="10">
    <source>
        <dbReference type="Proteomes" id="UP001443914"/>
    </source>
</evidence>
<dbReference type="SUPFAM" id="SSF50993">
    <property type="entry name" value="Peptidase/esterase 'gauge' domain"/>
    <property type="match status" value="1"/>
</dbReference>
<sequence>MFQSSPCNNTIHTHYKTLHFIKLVLLSYLLRHLVRKSFKTSSMAISGFSKTLHYPHVRRDETVVDDYFGVKVADPYRWLEDNNSEETKEFVENQVKLTDSVLEECELIDKIKQKIIDVVNFPRWSVPSRRADKYFYFYNSGLQAQNVYQMLDGLDGKPEVIYDPNLREDGRTGLSVYSVSEDAKYFAFGIATGFTEWLTIQVLRTEDRSLLPDTLSWVKFTSISWTHDNKGFFYCRYPALEEGQDFMTHASVNQEARYHFLGTDQSEDILCWRDPDYPTHHCKSQLTDDGKYFILNILDGSDAANKVYCLDLAKLPNGLEGLRGGQDLAPFIKLVDIFDASYTVIANDDSVFTFLTNKDAPRRKLVRVDLNNPSVWTDVIPESKKDLLESAHAVNGNQLLLRYLSDVKHVLEVRDLESGSLLHRLPIDIGAVDGINARRGDSVVFFRFTSILTPSIIYQCDLKNDPTKLKIFRESVVPDFDRSEFEVNQVFVPSKDGTKIPIFVAARKGISLDGSHPCEIHGYGGYGANMMPTFSGSRIVFLKHLGGVFCLSNIRGGGEYGEEWHKAGMLDKRQNAFDDFISTAEYLISSGYTKPKKVAIEGGSNGGLLIAACITQRPDLFGCAEPNCGPMDMLRYHKFTLGYMWTPEYGCSDKEEDFKYLIKYSPVHNVRRPWEQPGNEHTQYPATMILTADHDDRVVPLHSYKMVATMQHVLCTSLENTSQKNPIIVRIQRKASHYGRATMTQIAEVADRYGFMAKALEATWTD</sequence>
<dbReference type="EMBL" id="JBDFQZ010000012">
    <property type="protein sequence ID" value="KAK9672900.1"/>
    <property type="molecule type" value="Genomic_DNA"/>
</dbReference>
<evidence type="ECO:0000313" key="9">
    <source>
        <dbReference type="EMBL" id="KAK9672900.1"/>
    </source>
</evidence>
<evidence type="ECO:0000256" key="1">
    <source>
        <dbReference type="ARBA" id="ARBA00001070"/>
    </source>
</evidence>
<dbReference type="Pfam" id="PF02897">
    <property type="entry name" value="Peptidase_S9_N"/>
    <property type="match status" value="1"/>
</dbReference>
<evidence type="ECO:0000256" key="3">
    <source>
        <dbReference type="ARBA" id="ARBA00022670"/>
    </source>
</evidence>
<dbReference type="Gene3D" id="3.40.50.1820">
    <property type="entry name" value="alpha/beta hydrolase"/>
    <property type="match status" value="1"/>
</dbReference>
<reference evidence="9" key="1">
    <citation type="submission" date="2024-03" db="EMBL/GenBank/DDBJ databases">
        <title>WGS assembly of Saponaria officinalis var. Norfolk2.</title>
        <authorList>
            <person name="Jenkins J."/>
            <person name="Shu S."/>
            <person name="Grimwood J."/>
            <person name="Barry K."/>
            <person name="Goodstein D."/>
            <person name="Schmutz J."/>
            <person name="Leebens-Mack J."/>
            <person name="Osbourn A."/>
        </authorList>
    </citation>
    <scope>NUCLEOTIDE SEQUENCE [LARGE SCALE GENOMIC DNA]</scope>
    <source>
        <strain evidence="9">JIC</strain>
    </source>
</reference>
<dbReference type="SUPFAM" id="SSF53474">
    <property type="entry name" value="alpha/beta-Hydrolases"/>
    <property type="match status" value="1"/>
</dbReference>
<dbReference type="GO" id="GO:0005829">
    <property type="term" value="C:cytosol"/>
    <property type="evidence" value="ECO:0007669"/>
    <property type="project" value="TreeGrafter"/>
</dbReference>
<dbReference type="FunFam" id="3.40.50.1820:FF:000005">
    <property type="entry name" value="Prolyl endopeptidase"/>
    <property type="match status" value="1"/>
</dbReference>
<comment type="caution">
    <text evidence="9">The sequence shown here is derived from an EMBL/GenBank/DDBJ whole genome shotgun (WGS) entry which is preliminary data.</text>
</comment>